<comment type="subcellular location">
    <subcellularLocation>
        <location evidence="1">Membrane</location>
        <topology evidence="1">Multi-pass membrane protein</topology>
    </subcellularLocation>
</comment>
<dbReference type="InterPro" id="IPR004841">
    <property type="entry name" value="AA-permease/SLC12A_dom"/>
</dbReference>
<dbReference type="Pfam" id="PF00324">
    <property type="entry name" value="AA_permease"/>
    <property type="match status" value="1"/>
</dbReference>
<feature type="region of interest" description="Disordered" evidence="5">
    <location>
        <begin position="1"/>
        <end position="30"/>
    </location>
</feature>
<dbReference type="PANTHER" id="PTHR43341:SF6">
    <property type="entry name" value="AMINO ACID TRANSPORTER (EUROFUNG)"/>
    <property type="match status" value="1"/>
</dbReference>
<proteinExistence type="predicted"/>
<keyword evidence="2 6" id="KW-0812">Transmembrane</keyword>
<sequence>MAAPEIREKGPPADADNSKQSSGLSRGDGSDVAEGVAVDFTAGSQALHRKLRAREVQMFAIGGAIGTSLFVQMGSALPKGGPAGLFIAFAIWGRVWSVNECFAEMVSYLPIPSPFVRFGGEWVDGALGFAMAWNFFFCVAFLVPFEIVAMNIMITFWTDKVPVEAVIVAMIVLYVILHVFSVRYWGVSEFYLSTFKVFLMLGLFVFTFVTMLGGNPLHDRYGFRYWKDPGAFVEHLAPGGTGKFVGVISCAYQASFTMCGPEYISMVAAETENPRKTMPPAFRSFIWRILLFCVGSALCIGILIPYNDETLLAILAGKLDGSGTGAASPYVIAMGRLSIQGLPHLVNALIMTSIFSSGSGMLFVATRTLHGMALQGHAPAVFGRCTRGGGVPVYALLLALAFGLLAFLQVDNASARVLTYLVDLITCCQLLNYGCTALVYRHFYAALRRQGVGRDRLPYRGRGQPYTSYLAMGGTLFMVLAAGYDMFLDGGWNVMWFFLDYGMIGFFVVALVGWKVVFRTKYVSPGTADLSLGGLREEIDDYEGMYVRRPQSKMDKGWGFWIAK</sequence>
<feature type="transmembrane region" description="Helical" evidence="6">
    <location>
        <begin position="494"/>
        <end position="514"/>
    </location>
</feature>
<dbReference type="PANTHER" id="PTHR43341">
    <property type="entry name" value="AMINO ACID PERMEASE"/>
    <property type="match status" value="1"/>
</dbReference>
<feature type="transmembrane region" description="Helical" evidence="6">
    <location>
        <begin position="285"/>
        <end position="306"/>
    </location>
</feature>
<feature type="transmembrane region" description="Helical" evidence="6">
    <location>
        <begin position="131"/>
        <end position="154"/>
    </location>
</feature>
<evidence type="ECO:0000313" key="9">
    <source>
        <dbReference type="Proteomes" id="UP001396898"/>
    </source>
</evidence>
<evidence type="ECO:0000256" key="4">
    <source>
        <dbReference type="ARBA" id="ARBA00023136"/>
    </source>
</evidence>
<dbReference type="Proteomes" id="UP001396898">
    <property type="component" value="Unassembled WGS sequence"/>
</dbReference>
<feature type="transmembrane region" description="Helical" evidence="6">
    <location>
        <begin position="344"/>
        <end position="365"/>
    </location>
</feature>
<keyword evidence="4 6" id="KW-0472">Membrane</keyword>
<name>A0ABR1R8Q7_9PEZI</name>
<protein>
    <recommendedName>
        <fullName evidence="7">Amino acid permease/ SLC12A domain-containing protein</fullName>
    </recommendedName>
</protein>
<feature type="transmembrane region" description="Helical" evidence="6">
    <location>
        <begin position="468"/>
        <end position="488"/>
    </location>
</feature>
<dbReference type="EMBL" id="JAQQWI010000018">
    <property type="protein sequence ID" value="KAK8002043.1"/>
    <property type="molecule type" value="Genomic_DNA"/>
</dbReference>
<dbReference type="PIRSF" id="PIRSF006060">
    <property type="entry name" value="AA_transporter"/>
    <property type="match status" value="1"/>
</dbReference>
<evidence type="ECO:0000256" key="2">
    <source>
        <dbReference type="ARBA" id="ARBA00022692"/>
    </source>
</evidence>
<gene>
    <name evidence="8" type="ORF">PG991_014265</name>
</gene>
<feature type="compositionally biased region" description="Basic and acidic residues" evidence="5">
    <location>
        <begin position="1"/>
        <end position="11"/>
    </location>
</feature>
<evidence type="ECO:0000256" key="3">
    <source>
        <dbReference type="ARBA" id="ARBA00022989"/>
    </source>
</evidence>
<feature type="domain" description="Amino acid permease/ SLC12A" evidence="7">
    <location>
        <begin position="56"/>
        <end position="521"/>
    </location>
</feature>
<feature type="transmembrane region" description="Helical" evidence="6">
    <location>
        <begin position="166"/>
        <end position="185"/>
    </location>
</feature>
<evidence type="ECO:0000313" key="8">
    <source>
        <dbReference type="EMBL" id="KAK8002043.1"/>
    </source>
</evidence>
<dbReference type="Gene3D" id="1.20.1740.10">
    <property type="entry name" value="Amino acid/polyamine transporter I"/>
    <property type="match status" value="1"/>
</dbReference>
<feature type="transmembrane region" description="Helical" evidence="6">
    <location>
        <begin position="391"/>
        <end position="410"/>
    </location>
</feature>
<reference evidence="8 9" key="1">
    <citation type="submission" date="2023-01" db="EMBL/GenBank/DDBJ databases">
        <title>Analysis of 21 Apiospora genomes using comparative genomics revels a genus with tremendous synthesis potential of carbohydrate active enzymes and secondary metabolites.</title>
        <authorList>
            <person name="Sorensen T."/>
        </authorList>
    </citation>
    <scope>NUCLEOTIDE SEQUENCE [LARGE SCALE GENOMIC DNA]</scope>
    <source>
        <strain evidence="8 9">CBS 20057</strain>
    </source>
</reference>
<keyword evidence="9" id="KW-1185">Reference proteome</keyword>
<keyword evidence="3 6" id="KW-1133">Transmembrane helix</keyword>
<dbReference type="InterPro" id="IPR050524">
    <property type="entry name" value="APC_YAT"/>
</dbReference>
<comment type="caution">
    <text evidence="8">The sequence shown here is derived from an EMBL/GenBank/DDBJ whole genome shotgun (WGS) entry which is preliminary data.</text>
</comment>
<feature type="transmembrane region" description="Helical" evidence="6">
    <location>
        <begin position="197"/>
        <end position="217"/>
    </location>
</feature>
<evidence type="ECO:0000256" key="5">
    <source>
        <dbReference type="SAM" id="MobiDB-lite"/>
    </source>
</evidence>
<evidence type="ECO:0000259" key="7">
    <source>
        <dbReference type="Pfam" id="PF00324"/>
    </source>
</evidence>
<evidence type="ECO:0000256" key="1">
    <source>
        <dbReference type="ARBA" id="ARBA00004141"/>
    </source>
</evidence>
<evidence type="ECO:0000256" key="6">
    <source>
        <dbReference type="SAM" id="Phobius"/>
    </source>
</evidence>
<accession>A0ABR1R8Q7</accession>
<feature type="transmembrane region" description="Helical" evidence="6">
    <location>
        <begin position="58"/>
        <end position="77"/>
    </location>
</feature>
<organism evidence="8 9">
    <name type="scientific">Apiospora marii</name>
    <dbReference type="NCBI Taxonomy" id="335849"/>
    <lineage>
        <taxon>Eukaryota</taxon>
        <taxon>Fungi</taxon>
        <taxon>Dikarya</taxon>
        <taxon>Ascomycota</taxon>
        <taxon>Pezizomycotina</taxon>
        <taxon>Sordariomycetes</taxon>
        <taxon>Xylariomycetidae</taxon>
        <taxon>Amphisphaeriales</taxon>
        <taxon>Apiosporaceae</taxon>
        <taxon>Apiospora</taxon>
    </lineage>
</organism>